<reference evidence="3" key="1">
    <citation type="journal article" date="2019" name="Int. J. Syst. Evol. Microbiol.">
        <title>The Global Catalogue of Microorganisms (GCM) 10K type strain sequencing project: providing services to taxonomists for standard genome sequencing and annotation.</title>
        <authorList>
            <consortium name="The Broad Institute Genomics Platform"/>
            <consortium name="The Broad Institute Genome Sequencing Center for Infectious Disease"/>
            <person name="Wu L."/>
            <person name="Ma J."/>
        </authorList>
    </citation>
    <scope>NUCLEOTIDE SEQUENCE [LARGE SCALE GENOMIC DNA]</scope>
    <source>
        <strain evidence="3">KCTC 42587</strain>
    </source>
</reference>
<sequence>MNKNSFIRIISAIVLVAFGLLTLYLSSSILFDWFDVRAKQGNYVLFIVGINFSCAILYLTAAYGFIIRKLWTVKVLLTALIILLLGFVGLLIHINTGNLYETKTVGAMIFRIVFTIILLGIAKKIFKK</sequence>
<keyword evidence="3" id="KW-1185">Reference proteome</keyword>
<evidence type="ECO:0008006" key="4">
    <source>
        <dbReference type="Google" id="ProtNLM"/>
    </source>
</evidence>
<feature type="transmembrane region" description="Helical" evidence="1">
    <location>
        <begin position="104"/>
        <end position="122"/>
    </location>
</feature>
<protein>
    <recommendedName>
        <fullName evidence="4">DUF4293 family protein</fullName>
    </recommendedName>
</protein>
<keyword evidence="1" id="KW-0812">Transmembrane</keyword>
<evidence type="ECO:0000313" key="2">
    <source>
        <dbReference type="EMBL" id="MFD2552231.1"/>
    </source>
</evidence>
<organism evidence="2 3">
    <name type="scientific">Bizionia sediminis</name>
    <dbReference type="NCBI Taxonomy" id="1737064"/>
    <lineage>
        <taxon>Bacteria</taxon>
        <taxon>Pseudomonadati</taxon>
        <taxon>Bacteroidota</taxon>
        <taxon>Flavobacteriia</taxon>
        <taxon>Flavobacteriales</taxon>
        <taxon>Flavobacteriaceae</taxon>
        <taxon>Bizionia</taxon>
    </lineage>
</organism>
<name>A0ABW5KXI5_9FLAO</name>
<accession>A0ABW5KXI5</accession>
<comment type="caution">
    <text evidence="2">The sequence shown here is derived from an EMBL/GenBank/DDBJ whole genome shotgun (WGS) entry which is preliminary data.</text>
</comment>
<dbReference type="RefSeq" id="WP_376894148.1">
    <property type="nucleotide sequence ID" value="NZ_JBHULS010000004.1"/>
</dbReference>
<feature type="transmembrane region" description="Helical" evidence="1">
    <location>
        <begin position="73"/>
        <end position="92"/>
    </location>
</feature>
<feature type="transmembrane region" description="Helical" evidence="1">
    <location>
        <begin position="12"/>
        <end position="31"/>
    </location>
</feature>
<evidence type="ECO:0000256" key="1">
    <source>
        <dbReference type="SAM" id="Phobius"/>
    </source>
</evidence>
<proteinExistence type="predicted"/>
<keyword evidence="1" id="KW-1133">Transmembrane helix</keyword>
<gene>
    <name evidence="2" type="ORF">ACFSQP_10425</name>
</gene>
<evidence type="ECO:0000313" key="3">
    <source>
        <dbReference type="Proteomes" id="UP001597472"/>
    </source>
</evidence>
<feature type="transmembrane region" description="Helical" evidence="1">
    <location>
        <begin position="43"/>
        <end position="66"/>
    </location>
</feature>
<keyword evidence="1" id="KW-0472">Membrane</keyword>
<dbReference type="EMBL" id="JBHULS010000004">
    <property type="protein sequence ID" value="MFD2552231.1"/>
    <property type="molecule type" value="Genomic_DNA"/>
</dbReference>
<dbReference type="Proteomes" id="UP001597472">
    <property type="component" value="Unassembled WGS sequence"/>
</dbReference>